<dbReference type="InterPro" id="IPR002328">
    <property type="entry name" value="ADH_Zn_CS"/>
</dbReference>
<evidence type="ECO:0000256" key="2">
    <source>
        <dbReference type="ARBA" id="ARBA00022833"/>
    </source>
</evidence>
<feature type="domain" description="Enoyl reductase (ER)" evidence="5">
    <location>
        <begin position="7"/>
        <end position="344"/>
    </location>
</feature>
<comment type="similarity">
    <text evidence="4">Belongs to the zinc-containing alcohol dehydrogenase family.</text>
</comment>
<evidence type="ECO:0000256" key="3">
    <source>
        <dbReference type="ARBA" id="ARBA00023002"/>
    </source>
</evidence>
<dbReference type="InterPro" id="IPR013154">
    <property type="entry name" value="ADH-like_N"/>
</dbReference>
<dbReference type="PANTHER" id="PTHR43401:SF2">
    <property type="entry name" value="L-THREONINE 3-DEHYDROGENASE"/>
    <property type="match status" value="1"/>
</dbReference>
<evidence type="ECO:0000256" key="1">
    <source>
        <dbReference type="ARBA" id="ARBA00022723"/>
    </source>
</evidence>
<dbReference type="KEGG" id="arf:AR1Y2_3005"/>
<dbReference type="Pfam" id="PF00107">
    <property type="entry name" value="ADH_zinc_N"/>
    <property type="match status" value="1"/>
</dbReference>
<dbReference type="InterPro" id="IPR050129">
    <property type="entry name" value="Zn_alcohol_dh"/>
</dbReference>
<dbReference type="GO" id="GO:0004022">
    <property type="term" value="F:alcohol dehydrogenase (NAD+) activity"/>
    <property type="evidence" value="ECO:0007669"/>
    <property type="project" value="UniProtKB-EC"/>
</dbReference>
<keyword evidence="7" id="KW-1185">Reference proteome</keyword>
<name>A0A4P8IMR8_9FIRM</name>
<evidence type="ECO:0000259" key="5">
    <source>
        <dbReference type="SMART" id="SM00829"/>
    </source>
</evidence>
<protein>
    <submittedName>
        <fullName evidence="6">Alcohol dehydrogenase</fullName>
        <ecNumber evidence="6">1.1.1.1</ecNumber>
    </submittedName>
</protein>
<dbReference type="RefSeq" id="WP_137329685.1">
    <property type="nucleotide sequence ID" value="NZ_CP040058.1"/>
</dbReference>
<dbReference type="PANTHER" id="PTHR43401">
    <property type="entry name" value="L-THREONINE 3-DEHYDROGENASE"/>
    <property type="match status" value="1"/>
</dbReference>
<organism evidence="6 7">
    <name type="scientific">Anaerostipes rhamnosivorans</name>
    <dbReference type="NCBI Taxonomy" id="1229621"/>
    <lineage>
        <taxon>Bacteria</taxon>
        <taxon>Bacillati</taxon>
        <taxon>Bacillota</taxon>
        <taxon>Clostridia</taxon>
        <taxon>Lachnospirales</taxon>
        <taxon>Lachnospiraceae</taxon>
        <taxon>Anaerostipes</taxon>
    </lineage>
</organism>
<dbReference type="AlphaFoldDB" id="A0A4P8IMR8"/>
<dbReference type="Proteomes" id="UP000298653">
    <property type="component" value="Chromosome"/>
</dbReference>
<evidence type="ECO:0000313" key="6">
    <source>
        <dbReference type="EMBL" id="QCP36459.1"/>
    </source>
</evidence>
<dbReference type="SMART" id="SM00829">
    <property type="entry name" value="PKS_ER"/>
    <property type="match status" value="1"/>
</dbReference>
<accession>A0A4P8IMR8</accession>
<keyword evidence="2 4" id="KW-0862">Zinc</keyword>
<dbReference type="SUPFAM" id="SSF51735">
    <property type="entry name" value="NAD(P)-binding Rossmann-fold domains"/>
    <property type="match status" value="1"/>
</dbReference>
<dbReference type="OrthoDB" id="9769198at2"/>
<dbReference type="EMBL" id="CP040058">
    <property type="protein sequence ID" value="QCP36459.1"/>
    <property type="molecule type" value="Genomic_DNA"/>
</dbReference>
<proteinExistence type="inferred from homology"/>
<dbReference type="EC" id="1.1.1.1" evidence="6"/>
<dbReference type="Gene3D" id="3.40.50.720">
    <property type="entry name" value="NAD(P)-binding Rossmann-like Domain"/>
    <property type="match status" value="1"/>
</dbReference>
<keyword evidence="3 6" id="KW-0560">Oxidoreductase</keyword>
<dbReference type="InterPro" id="IPR036291">
    <property type="entry name" value="NAD(P)-bd_dom_sf"/>
</dbReference>
<dbReference type="Pfam" id="PF08240">
    <property type="entry name" value="ADH_N"/>
    <property type="match status" value="1"/>
</dbReference>
<sequence>MKAIILNQPKDFSIKEIELPELKEDEVLIRIKDSGICTNDVRDFNGDCNYSYPRIGGHEYCGVIEEMGSGVSGRRFSKGQKVVQYIIDDCKECFFCKHGEENICEEHPKSKIFTNPDGLSGYGGFAEFVVAKAEDLFVYPDSTDFEKMAFTEPLACVVNSINRTEIQFGDDVAVIGGGTMGMLHVMMAKLKGARVILSEPLKERRERALTLGCDDVVDPVNEDAVEKVKELTGGRGAQVVFNTTAIPAIAAQAVEMTAPGGMSVMFSSMHPNDPVPVDMGAVHSYQKTVTGAVSPTITSFHQAVQLIGKGLIDPTVLTEQIYDYRDFDKAIAAAMKPDTYKVILRFGE</sequence>
<gene>
    <name evidence="6" type="ORF">AR1Y2_3005</name>
</gene>
<evidence type="ECO:0000256" key="4">
    <source>
        <dbReference type="RuleBase" id="RU361277"/>
    </source>
</evidence>
<dbReference type="PROSITE" id="PS00059">
    <property type="entry name" value="ADH_ZINC"/>
    <property type="match status" value="1"/>
</dbReference>
<dbReference type="InterPro" id="IPR013149">
    <property type="entry name" value="ADH-like_C"/>
</dbReference>
<dbReference type="InterPro" id="IPR020843">
    <property type="entry name" value="ER"/>
</dbReference>
<evidence type="ECO:0000313" key="7">
    <source>
        <dbReference type="Proteomes" id="UP000298653"/>
    </source>
</evidence>
<reference evidence="6 7" key="1">
    <citation type="submission" date="2019-05" db="EMBL/GenBank/DDBJ databases">
        <title>Complete genome sequencing of Anaerostipes rhamnosivorans.</title>
        <authorList>
            <person name="Bui T.P.N."/>
            <person name="de Vos W.M."/>
        </authorList>
    </citation>
    <scope>NUCLEOTIDE SEQUENCE [LARGE SCALE GENOMIC DNA]</scope>
    <source>
        <strain evidence="6 7">1y2</strain>
    </source>
</reference>
<dbReference type="InterPro" id="IPR011032">
    <property type="entry name" value="GroES-like_sf"/>
</dbReference>
<dbReference type="SUPFAM" id="SSF50129">
    <property type="entry name" value="GroES-like"/>
    <property type="match status" value="1"/>
</dbReference>
<dbReference type="GO" id="GO:0008270">
    <property type="term" value="F:zinc ion binding"/>
    <property type="evidence" value="ECO:0007669"/>
    <property type="project" value="InterPro"/>
</dbReference>
<comment type="cofactor">
    <cofactor evidence="4">
        <name>Zn(2+)</name>
        <dbReference type="ChEBI" id="CHEBI:29105"/>
    </cofactor>
</comment>
<dbReference type="Gene3D" id="3.90.180.10">
    <property type="entry name" value="Medium-chain alcohol dehydrogenases, catalytic domain"/>
    <property type="match status" value="1"/>
</dbReference>
<keyword evidence="1 4" id="KW-0479">Metal-binding</keyword>